<reference evidence="2 3" key="1">
    <citation type="journal article" date="2018" name="Mol. Genet. Genomics">
        <title>The red deer Cervus elaphus genome CerEla1.0: sequencing, annotating, genes, and chromosomes.</title>
        <authorList>
            <person name="Bana N.A."/>
            <person name="Nyiri A."/>
            <person name="Nagy J."/>
            <person name="Frank K."/>
            <person name="Nagy T."/>
            <person name="Steger V."/>
            <person name="Schiller M."/>
            <person name="Lakatos P."/>
            <person name="Sugar L."/>
            <person name="Horn P."/>
            <person name="Barta E."/>
            <person name="Orosz L."/>
        </authorList>
    </citation>
    <scope>NUCLEOTIDE SEQUENCE [LARGE SCALE GENOMIC DNA]</scope>
    <source>
        <strain evidence="2">Hungarian</strain>
    </source>
</reference>
<protein>
    <recommendedName>
        <fullName evidence="4">EF-hand domain-containing protein</fullName>
    </recommendedName>
</protein>
<dbReference type="PANTHER" id="PTHR23049">
    <property type="entry name" value="MYOSIN REGULATORY LIGHT CHAIN 2"/>
    <property type="match status" value="1"/>
</dbReference>
<proteinExistence type="predicted"/>
<dbReference type="InterPro" id="IPR050403">
    <property type="entry name" value="Myosin_RLC"/>
</dbReference>
<dbReference type="Proteomes" id="UP000242450">
    <property type="component" value="Chromosome 28"/>
</dbReference>
<accession>A0A212C613</accession>
<dbReference type="AlphaFoldDB" id="A0A212C613"/>
<evidence type="ECO:0000313" key="3">
    <source>
        <dbReference type="Proteomes" id="UP000242450"/>
    </source>
</evidence>
<dbReference type="EMBL" id="MKHE01000028">
    <property type="protein sequence ID" value="OWK01426.1"/>
    <property type="molecule type" value="Genomic_DNA"/>
</dbReference>
<keyword evidence="3" id="KW-1185">Reference proteome</keyword>
<dbReference type="Gene3D" id="1.10.238.10">
    <property type="entry name" value="EF-hand"/>
    <property type="match status" value="1"/>
</dbReference>
<dbReference type="OrthoDB" id="429467at2759"/>
<evidence type="ECO:0000313" key="2">
    <source>
        <dbReference type="EMBL" id="OWK01426.1"/>
    </source>
</evidence>
<dbReference type="InterPro" id="IPR011992">
    <property type="entry name" value="EF-hand-dom_pair"/>
</dbReference>
<comment type="caution">
    <text evidence="2">The sequence shown here is derived from an EMBL/GenBank/DDBJ whole genome shotgun (WGS) entry which is preliminary data.</text>
</comment>
<keyword evidence="1" id="KW-0677">Repeat</keyword>
<sequence>MFLTMFGEKLNGADPEDVIRNTFASYFDEEATGTIQEDCLREQLATRGNRFTEEEVQGLYRVAPIDKKGVSITSLSCASVSMEQKTKTTEKNFRFQSHGEDLNSELAMARSEHRPSCSLTGYFQVVWGAKLPPTSPVTNSGNKAAALSSCTTKSLGANNQEDRQTNKKTMKSRSNYSTYVTKQAITSTDVNELLIKSTCTVMFTVKNALYEINLALVNVSVVTKTSSKIAI</sequence>
<evidence type="ECO:0008006" key="4">
    <source>
        <dbReference type="Google" id="ProtNLM"/>
    </source>
</evidence>
<organism evidence="2 3">
    <name type="scientific">Cervus elaphus hippelaphus</name>
    <name type="common">European red deer</name>
    <dbReference type="NCBI Taxonomy" id="46360"/>
    <lineage>
        <taxon>Eukaryota</taxon>
        <taxon>Metazoa</taxon>
        <taxon>Chordata</taxon>
        <taxon>Craniata</taxon>
        <taxon>Vertebrata</taxon>
        <taxon>Euteleostomi</taxon>
        <taxon>Mammalia</taxon>
        <taxon>Eutheria</taxon>
        <taxon>Laurasiatheria</taxon>
        <taxon>Artiodactyla</taxon>
        <taxon>Ruminantia</taxon>
        <taxon>Pecora</taxon>
        <taxon>Cervidae</taxon>
        <taxon>Cervinae</taxon>
        <taxon>Cervus</taxon>
    </lineage>
</organism>
<gene>
    <name evidence="2" type="ORF">Celaphus_00018729</name>
</gene>
<dbReference type="SUPFAM" id="SSF47473">
    <property type="entry name" value="EF-hand"/>
    <property type="match status" value="1"/>
</dbReference>
<name>A0A212C613_CEREH</name>
<evidence type="ECO:0000256" key="1">
    <source>
        <dbReference type="ARBA" id="ARBA00022737"/>
    </source>
</evidence>